<evidence type="ECO:0000313" key="7">
    <source>
        <dbReference type="Proteomes" id="UP000461880"/>
    </source>
</evidence>
<keyword evidence="2 4" id="KW-0442">Lipid degradation</keyword>
<dbReference type="InterPro" id="IPR016035">
    <property type="entry name" value="Acyl_Trfase/lysoPLipase"/>
</dbReference>
<dbReference type="InterPro" id="IPR050301">
    <property type="entry name" value="NTE"/>
</dbReference>
<dbReference type="InterPro" id="IPR045943">
    <property type="entry name" value="DUF6363"/>
</dbReference>
<comment type="caution">
    <text evidence="4">Lacks conserved residue(s) required for the propagation of feature annotation.</text>
</comment>
<feature type="active site" description="Proton acceptor" evidence="4">
    <location>
        <position position="178"/>
    </location>
</feature>
<dbReference type="InterPro" id="IPR002641">
    <property type="entry name" value="PNPLA_dom"/>
</dbReference>
<organism evidence="6 7">
    <name type="scientific">Stecheria intestinalis</name>
    <dbReference type="NCBI Taxonomy" id="2606630"/>
    <lineage>
        <taxon>Bacteria</taxon>
        <taxon>Bacillati</taxon>
        <taxon>Bacillota</taxon>
        <taxon>Erysipelotrichia</taxon>
        <taxon>Erysipelotrichales</taxon>
        <taxon>Erysipelotrichaceae</taxon>
        <taxon>Stecheria</taxon>
    </lineage>
</organism>
<protein>
    <submittedName>
        <fullName evidence="6">Patatin family protein</fullName>
    </submittedName>
</protein>
<feature type="short sequence motif" description="DGA/G" evidence="4">
    <location>
        <begin position="178"/>
        <end position="180"/>
    </location>
</feature>
<dbReference type="Pfam" id="PF01734">
    <property type="entry name" value="Patatin"/>
    <property type="match status" value="1"/>
</dbReference>
<gene>
    <name evidence="6" type="ORF">FYJ51_09260</name>
</gene>
<dbReference type="InterPro" id="IPR037483">
    <property type="entry name" value="YjjU-like"/>
</dbReference>
<dbReference type="EMBL" id="VUMN01000022">
    <property type="protein sequence ID" value="MSS59087.1"/>
    <property type="molecule type" value="Genomic_DNA"/>
</dbReference>
<dbReference type="SUPFAM" id="SSF52151">
    <property type="entry name" value="FabD/lysophospholipase-like"/>
    <property type="match status" value="1"/>
</dbReference>
<evidence type="ECO:0000259" key="5">
    <source>
        <dbReference type="PROSITE" id="PS51635"/>
    </source>
</evidence>
<dbReference type="Pfam" id="PF19890">
    <property type="entry name" value="DUF6363"/>
    <property type="match status" value="1"/>
</dbReference>
<proteinExistence type="predicted"/>
<sequence>MTMKIYEGLDRIPKGRASDHITPGCIVLEGGAWRGLYTQGALDALMEADLNFQTVIGVSAGAMSGFSYVSGQIGRSARINLHYRHDPEYCGLGAMIHEHGITGFSHCFTTLSEEEPLDEKAFNNPDRRFVVTATDLETGRNVFFEHGKTSDIMKAIQASATVPYVSEPVVIDGRKYLDGGVACKIPVDWALDQGYEKIVVLKTRDRSYRKPVKKPAQIIRTEYHNYPEFMRDLLEEAPAYNLLLDRIEHLEQQGRLFIMAPVKPVEISRFEGDMNKLGDLYWQGYNETKKIIPSLKEYLRK</sequence>
<name>A0A7X2TFW4_9FIRM</name>
<evidence type="ECO:0000313" key="6">
    <source>
        <dbReference type="EMBL" id="MSS59087.1"/>
    </source>
</evidence>
<dbReference type="GO" id="GO:0016787">
    <property type="term" value="F:hydrolase activity"/>
    <property type="evidence" value="ECO:0007669"/>
    <property type="project" value="UniProtKB-UniRule"/>
</dbReference>
<feature type="short sequence motif" description="GXSXG" evidence="4">
    <location>
        <begin position="57"/>
        <end position="61"/>
    </location>
</feature>
<evidence type="ECO:0000256" key="1">
    <source>
        <dbReference type="ARBA" id="ARBA00022801"/>
    </source>
</evidence>
<evidence type="ECO:0000256" key="4">
    <source>
        <dbReference type="PROSITE-ProRule" id="PRU01161"/>
    </source>
</evidence>
<dbReference type="GO" id="GO:0016042">
    <property type="term" value="P:lipid catabolic process"/>
    <property type="evidence" value="ECO:0007669"/>
    <property type="project" value="UniProtKB-UniRule"/>
</dbReference>
<keyword evidence="1 4" id="KW-0378">Hydrolase</keyword>
<feature type="domain" description="PNPLA" evidence="5">
    <location>
        <begin position="26"/>
        <end position="191"/>
    </location>
</feature>
<accession>A0A7X2TFW4</accession>
<keyword evidence="3 4" id="KW-0443">Lipid metabolism</keyword>
<feature type="active site" description="Nucleophile" evidence="4">
    <location>
        <position position="59"/>
    </location>
</feature>
<keyword evidence="7" id="KW-1185">Reference proteome</keyword>
<dbReference type="CDD" id="cd07208">
    <property type="entry name" value="Pat_hypo_Ecoli_yjju_like"/>
    <property type="match status" value="1"/>
</dbReference>
<dbReference type="Proteomes" id="UP000461880">
    <property type="component" value="Unassembled WGS sequence"/>
</dbReference>
<evidence type="ECO:0000256" key="3">
    <source>
        <dbReference type="ARBA" id="ARBA00023098"/>
    </source>
</evidence>
<dbReference type="Gene3D" id="3.40.1090.10">
    <property type="entry name" value="Cytosolic phospholipase A2 catalytic domain"/>
    <property type="match status" value="2"/>
</dbReference>
<comment type="caution">
    <text evidence="6">The sequence shown here is derived from an EMBL/GenBank/DDBJ whole genome shotgun (WGS) entry which is preliminary data.</text>
</comment>
<reference evidence="6 7" key="1">
    <citation type="submission" date="2019-08" db="EMBL/GenBank/DDBJ databases">
        <title>In-depth cultivation of the pig gut microbiome towards novel bacterial diversity and tailored functional studies.</title>
        <authorList>
            <person name="Wylensek D."/>
            <person name="Hitch T.C.A."/>
            <person name="Clavel T."/>
        </authorList>
    </citation>
    <scope>NUCLEOTIDE SEQUENCE [LARGE SCALE GENOMIC DNA]</scope>
    <source>
        <strain evidence="6 7">Oil+RF-744-GAM-WT-6</strain>
    </source>
</reference>
<dbReference type="AlphaFoldDB" id="A0A7X2TFW4"/>
<dbReference type="PANTHER" id="PTHR14226:SF25">
    <property type="entry name" value="PHOSPHOESTERASE"/>
    <property type="match status" value="1"/>
</dbReference>
<dbReference type="PROSITE" id="PS51635">
    <property type="entry name" value="PNPLA"/>
    <property type="match status" value="1"/>
</dbReference>
<evidence type="ECO:0000256" key="2">
    <source>
        <dbReference type="ARBA" id="ARBA00022963"/>
    </source>
</evidence>
<dbReference type="PANTHER" id="PTHR14226">
    <property type="entry name" value="NEUROPATHY TARGET ESTERASE/SWISS CHEESE D.MELANOGASTER"/>
    <property type="match status" value="1"/>
</dbReference>